<keyword evidence="7" id="KW-1185">Reference proteome</keyword>
<gene>
    <name evidence="6" type="ORF">EDC54_1212</name>
</gene>
<evidence type="ECO:0000313" key="7">
    <source>
        <dbReference type="Proteomes" id="UP000295433"/>
    </source>
</evidence>
<dbReference type="Gene3D" id="3.30.420.10">
    <property type="entry name" value="Ribonuclease H-like superfamily/Ribonuclease H"/>
    <property type="match status" value="1"/>
</dbReference>
<reference evidence="6 7" key="1">
    <citation type="submission" date="2019-03" db="EMBL/GenBank/DDBJ databases">
        <title>Genomic Encyclopedia of Type Strains, Phase IV (KMG-IV): sequencing the most valuable type-strain genomes for metagenomic binning, comparative biology and taxonomic classification.</title>
        <authorList>
            <person name="Goeker M."/>
        </authorList>
    </citation>
    <scope>NUCLEOTIDE SEQUENCE [LARGE SCALE GENOMIC DNA]</scope>
    <source>
        <strain evidence="6 7">DSM 16730</strain>
    </source>
</reference>
<protein>
    <submittedName>
        <fullName evidence="6">Transposase InsO family protein</fullName>
    </submittedName>
</protein>
<comment type="function">
    <text evidence="3">Involved in the transposition of the insertion sequence IS3.</text>
</comment>
<evidence type="ECO:0000256" key="1">
    <source>
        <dbReference type="ARBA" id="ARBA00022578"/>
    </source>
</evidence>
<dbReference type="InterPro" id="IPR012337">
    <property type="entry name" value="RNaseH-like_sf"/>
</dbReference>
<evidence type="ECO:0000256" key="4">
    <source>
        <dbReference type="ARBA" id="ARBA00043964"/>
    </source>
</evidence>
<keyword evidence="2" id="KW-0238">DNA-binding</keyword>
<dbReference type="GO" id="GO:0003677">
    <property type="term" value="F:DNA binding"/>
    <property type="evidence" value="ECO:0007669"/>
    <property type="project" value="UniProtKB-KW"/>
</dbReference>
<dbReference type="AlphaFoldDB" id="A0A4R3V817"/>
<dbReference type="EMBL" id="SMBY01000021">
    <property type="protein sequence ID" value="TCV01277.1"/>
    <property type="molecule type" value="Genomic_DNA"/>
</dbReference>
<dbReference type="Pfam" id="PF13333">
    <property type="entry name" value="rve_2"/>
    <property type="match status" value="1"/>
</dbReference>
<dbReference type="PROSITE" id="PS50994">
    <property type="entry name" value="INTEGRASE"/>
    <property type="match status" value="1"/>
</dbReference>
<dbReference type="GO" id="GO:0032196">
    <property type="term" value="P:transposition"/>
    <property type="evidence" value="ECO:0007669"/>
    <property type="project" value="UniProtKB-KW"/>
</dbReference>
<dbReference type="GO" id="GO:0015074">
    <property type="term" value="P:DNA integration"/>
    <property type="evidence" value="ECO:0007669"/>
    <property type="project" value="InterPro"/>
</dbReference>
<feature type="domain" description="Integrase catalytic" evidence="5">
    <location>
        <begin position="85"/>
        <end position="248"/>
    </location>
</feature>
<dbReference type="InterPro" id="IPR050900">
    <property type="entry name" value="Transposase_IS3/IS150/IS904"/>
</dbReference>
<evidence type="ECO:0000313" key="6">
    <source>
        <dbReference type="EMBL" id="TCV01277.1"/>
    </source>
</evidence>
<comment type="similarity">
    <text evidence="4">Belongs to the transposase IS3/IS150/IS904 family.</text>
</comment>
<dbReference type="InterPro" id="IPR036397">
    <property type="entry name" value="RNaseH_sf"/>
</dbReference>
<sequence length="249" mass="29032">MKYVFIEKHRAEFSIRAMCRVFRVARSGWYVWRWRRCQITPCQQFRLICDEAVRKAFAEAKQRYGAPRLADELPVSENLLKQDFIASGPNQKWAGDITYLRTDEGWLYLAEVIDLWSRAVIGWSMSLRMTTQLACDALQMALWRRKCPENAIVHTDRGGQYCSADYQALLKRHTLRGSMSAKGCCYDNACVESFFHTLKVECLHGEHFVSREVMRSTVFNYIACDYNRWRRHSACGGLSPEQFENQNLA</sequence>
<evidence type="ECO:0000256" key="2">
    <source>
        <dbReference type="ARBA" id="ARBA00023125"/>
    </source>
</evidence>
<comment type="caution">
    <text evidence="6">The sequence shown here is derived from an EMBL/GenBank/DDBJ whole genome shotgun (WGS) entry which is preliminary data.</text>
</comment>
<evidence type="ECO:0000256" key="3">
    <source>
        <dbReference type="ARBA" id="ARBA00037276"/>
    </source>
</evidence>
<dbReference type="InterPro" id="IPR048020">
    <property type="entry name" value="Transpos_IS3"/>
</dbReference>
<dbReference type="PANTHER" id="PTHR46889:SF6">
    <property type="entry name" value="TRANSPOSASE INSF FOR INSERTION SEQUENCE IS3B"/>
    <property type="match status" value="1"/>
</dbReference>
<dbReference type="FunFam" id="3.30.420.10:FF:000030">
    <property type="entry name" value="IS3, transposase orfB"/>
    <property type="match status" value="1"/>
</dbReference>
<dbReference type="Proteomes" id="UP000295433">
    <property type="component" value="Unassembled WGS sequence"/>
</dbReference>
<name>A0A4R3V817_9GAMM</name>
<dbReference type="Pfam" id="PF00665">
    <property type="entry name" value="rve"/>
    <property type="match status" value="1"/>
</dbReference>
<keyword evidence="1" id="KW-0815">Transposition</keyword>
<accession>A0A4R3V817</accession>
<dbReference type="NCBIfam" id="NF033516">
    <property type="entry name" value="transpos_IS3"/>
    <property type="match status" value="1"/>
</dbReference>
<proteinExistence type="inferred from homology"/>
<dbReference type="SUPFAM" id="SSF53098">
    <property type="entry name" value="Ribonuclease H-like"/>
    <property type="match status" value="1"/>
</dbReference>
<dbReference type="PANTHER" id="PTHR46889">
    <property type="entry name" value="TRANSPOSASE INSF FOR INSERTION SEQUENCE IS3B-RELATED"/>
    <property type="match status" value="1"/>
</dbReference>
<organism evidence="6 7">
    <name type="scientific">Samsonia erythrinae</name>
    <dbReference type="NCBI Taxonomy" id="160434"/>
    <lineage>
        <taxon>Bacteria</taxon>
        <taxon>Pseudomonadati</taxon>
        <taxon>Pseudomonadota</taxon>
        <taxon>Gammaproteobacteria</taxon>
        <taxon>Enterobacterales</taxon>
        <taxon>Pectobacteriaceae</taxon>
        <taxon>Samsonia</taxon>
    </lineage>
</organism>
<dbReference type="InterPro" id="IPR001584">
    <property type="entry name" value="Integrase_cat-core"/>
</dbReference>
<evidence type="ECO:0000259" key="5">
    <source>
        <dbReference type="PROSITE" id="PS50994"/>
    </source>
</evidence>